<dbReference type="Proteomes" id="UP000037392">
    <property type="component" value="Unassembled WGS sequence"/>
</dbReference>
<keyword evidence="2" id="KW-0472">Membrane</keyword>
<dbReference type="AlphaFoldDB" id="A0A0J9C3J1"/>
<keyword evidence="2" id="KW-1133">Transmembrane helix</keyword>
<feature type="compositionally biased region" description="Polar residues" evidence="1">
    <location>
        <begin position="153"/>
        <end position="165"/>
    </location>
</feature>
<evidence type="ECO:0008006" key="5">
    <source>
        <dbReference type="Google" id="ProtNLM"/>
    </source>
</evidence>
<feature type="compositionally biased region" description="Basic and acidic residues" evidence="1">
    <location>
        <begin position="138"/>
        <end position="149"/>
    </location>
</feature>
<reference evidence="3 4" key="1">
    <citation type="submission" date="2011-04" db="EMBL/GenBank/DDBJ databases">
        <title>The Genome Sequence of Clostridium citroniae WAL-19142.</title>
        <authorList>
            <consortium name="The Broad Institute Genome Sequencing Platform"/>
            <person name="Earl A."/>
            <person name="Ward D."/>
            <person name="Feldgarden M."/>
            <person name="Gevers D."/>
            <person name="Warren Y.A."/>
            <person name="Tyrrell K.L."/>
            <person name="Citron D.M."/>
            <person name="Goldstein E.J."/>
            <person name="Daigneault M."/>
            <person name="Allen-Vercoe E."/>
            <person name="Young S.K."/>
            <person name="Zeng Q."/>
            <person name="Gargeya S."/>
            <person name="Fitzgerald M."/>
            <person name="Haas B."/>
            <person name="Abouelleil A."/>
            <person name="Alvarado L."/>
            <person name="Arachchi H.M."/>
            <person name="Berlin A."/>
            <person name="Brown A."/>
            <person name="Chapman S.B."/>
            <person name="Chen Z."/>
            <person name="Dunbar C."/>
            <person name="Freedman E."/>
            <person name="Gearin G."/>
            <person name="Gellesch M."/>
            <person name="Goldberg J."/>
            <person name="Griggs A."/>
            <person name="Gujja S."/>
            <person name="Heilman E.R."/>
            <person name="Heiman D."/>
            <person name="Howarth C."/>
            <person name="Larson L."/>
            <person name="Lui A."/>
            <person name="MacDonald P.J."/>
            <person name="Mehta T."/>
            <person name="Montmayeur A."/>
            <person name="Murphy C."/>
            <person name="Neiman D."/>
            <person name="Pearson M."/>
            <person name="Priest M."/>
            <person name="Roberts A."/>
            <person name="Saif S."/>
            <person name="Shea T."/>
            <person name="Shenoy N."/>
            <person name="Sisk P."/>
            <person name="Stolte C."/>
            <person name="Sykes S."/>
            <person name="White J."/>
            <person name="Yandava C."/>
            <person name="Wortman J."/>
            <person name="Nusbaum C."/>
            <person name="Birren B."/>
        </authorList>
    </citation>
    <scope>NUCLEOTIDE SEQUENCE [LARGE SCALE GENOMIC DNA]</scope>
    <source>
        <strain evidence="3 4">WAL-19142</strain>
    </source>
</reference>
<comment type="caution">
    <text evidence="3">The sequence shown here is derived from an EMBL/GenBank/DDBJ whole genome shotgun (WGS) entry which is preliminary data.</text>
</comment>
<dbReference type="EMBL" id="ADLK01000020">
    <property type="protein sequence ID" value="KMW19742.1"/>
    <property type="molecule type" value="Genomic_DNA"/>
</dbReference>
<accession>A0A0J9C3J1</accession>
<organism evidence="3 4">
    <name type="scientific">[Clostridium] citroniae WAL-19142</name>
    <dbReference type="NCBI Taxonomy" id="742734"/>
    <lineage>
        <taxon>Bacteria</taxon>
        <taxon>Bacillati</taxon>
        <taxon>Bacillota</taxon>
        <taxon>Clostridia</taxon>
        <taxon>Lachnospirales</taxon>
        <taxon>Lachnospiraceae</taxon>
        <taxon>Enterocloster</taxon>
    </lineage>
</organism>
<feature type="transmembrane region" description="Helical" evidence="2">
    <location>
        <begin position="192"/>
        <end position="210"/>
    </location>
</feature>
<proteinExistence type="predicted"/>
<evidence type="ECO:0000313" key="4">
    <source>
        <dbReference type="Proteomes" id="UP000037392"/>
    </source>
</evidence>
<dbReference type="PATRIC" id="fig|742734.4.peg.2664"/>
<evidence type="ECO:0000256" key="1">
    <source>
        <dbReference type="SAM" id="MobiDB-lite"/>
    </source>
</evidence>
<dbReference type="GeneID" id="93164138"/>
<evidence type="ECO:0000313" key="3">
    <source>
        <dbReference type="EMBL" id="KMW19742.1"/>
    </source>
</evidence>
<sequence>METRRICPKCRKKFPPDAIVCEECGKQLIDVASDFEASFQMVRDPVLLSNGHKVDTVYLEEALKERNIPYYVEKGQNTVPTNRYKEGIVEIVPYTNYYVDKSNWKTAREALKSAAQETKKDEEAPVVFLDMPMEEPQDAPRDMSRDTSKKTSRNTSMGASKNVSNDDWADSEEDGGRGLWGWVTEQDMAMKVILAGVILLFLLGLFKIILF</sequence>
<name>A0A0J9C3J1_9FIRM</name>
<keyword evidence="2" id="KW-0812">Transmembrane</keyword>
<gene>
    <name evidence="3" type="ORF">HMPREF9470_02482</name>
</gene>
<dbReference type="RefSeq" id="WP_007866631.1">
    <property type="nucleotide sequence ID" value="NZ_KQ235878.1"/>
</dbReference>
<evidence type="ECO:0000256" key="2">
    <source>
        <dbReference type="SAM" id="Phobius"/>
    </source>
</evidence>
<protein>
    <recommendedName>
        <fullName evidence="5">Zinc-ribbon domain-containing protein</fullName>
    </recommendedName>
</protein>
<feature type="region of interest" description="Disordered" evidence="1">
    <location>
        <begin position="133"/>
        <end position="172"/>
    </location>
</feature>
<dbReference type="OrthoDB" id="2086718at2"/>